<comment type="cofactor">
    <cofactor evidence="1">
        <name>Fe(2+)</name>
        <dbReference type="ChEBI" id="CHEBI:29033"/>
    </cofactor>
</comment>
<organism evidence="6 7">
    <name type="scientific">Rhodococcus oxybenzonivorans</name>
    <dbReference type="NCBI Taxonomy" id="1990687"/>
    <lineage>
        <taxon>Bacteria</taxon>
        <taxon>Bacillati</taxon>
        <taxon>Actinomycetota</taxon>
        <taxon>Actinomycetes</taxon>
        <taxon>Mycobacteriales</taxon>
        <taxon>Nocardiaceae</taxon>
        <taxon>Rhodococcus</taxon>
    </lineage>
</organism>
<dbReference type="EMBL" id="CP021354">
    <property type="protein sequence ID" value="AWK71744.1"/>
    <property type="molecule type" value="Genomic_DNA"/>
</dbReference>
<evidence type="ECO:0000256" key="4">
    <source>
        <dbReference type="ARBA" id="ARBA00023194"/>
    </source>
</evidence>
<dbReference type="Pfam" id="PF02668">
    <property type="entry name" value="TauD"/>
    <property type="match status" value="1"/>
</dbReference>
<keyword evidence="7" id="KW-1185">Reference proteome</keyword>
<dbReference type="AlphaFoldDB" id="A0A2S2BT43"/>
<evidence type="ECO:0000313" key="7">
    <source>
        <dbReference type="Proteomes" id="UP000245711"/>
    </source>
</evidence>
<dbReference type="PANTHER" id="PTHR10696:SF56">
    <property type="entry name" value="TAUD_TFDA-LIKE DOMAIN-CONTAINING PROTEIN"/>
    <property type="match status" value="1"/>
</dbReference>
<dbReference type="InterPro" id="IPR042098">
    <property type="entry name" value="TauD-like_sf"/>
</dbReference>
<dbReference type="KEGG" id="roz:CBI38_09205"/>
<dbReference type="InterPro" id="IPR003819">
    <property type="entry name" value="TauD/TfdA-like"/>
</dbReference>
<protein>
    <recommendedName>
        <fullName evidence="5">TauD/TfdA-like domain-containing protein</fullName>
    </recommendedName>
</protein>
<evidence type="ECO:0000256" key="3">
    <source>
        <dbReference type="ARBA" id="ARBA00023004"/>
    </source>
</evidence>
<evidence type="ECO:0000259" key="5">
    <source>
        <dbReference type="Pfam" id="PF02668"/>
    </source>
</evidence>
<dbReference type="Proteomes" id="UP000245711">
    <property type="component" value="Chromosome"/>
</dbReference>
<keyword evidence="2" id="KW-0560">Oxidoreductase</keyword>
<reference evidence="6 7" key="1">
    <citation type="submission" date="2017-05" db="EMBL/GenBank/DDBJ databases">
        <title>Isolation of Rhodococcus sp. S2-17 biodegrading of BP-3.</title>
        <authorList>
            <person name="Lee Y."/>
            <person name="Kim K.H."/>
            <person name="Chun B.H."/>
            <person name="Jung H.S."/>
            <person name="Jeon C.O."/>
        </authorList>
    </citation>
    <scope>NUCLEOTIDE SEQUENCE [LARGE SCALE GENOMIC DNA]</scope>
    <source>
        <strain evidence="6 7">S2-17</strain>
    </source>
</reference>
<dbReference type="InterPro" id="IPR050411">
    <property type="entry name" value="AlphaKG_dependent_hydroxylases"/>
</dbReference>
<keyword evidence="3" id="KW-0408">Iron</keyword>
<dbReference type="PANTHER" id="PTHR10696">
    <property type="entry name" value="GAMMA-BUTYROBETAINE HYDROXYLASE-RELATED"/>
    <property type="match status" value="1"/>
</dbReference>
<proteinExistence type="predicted"/>
<dbReference type="GO" id="GO:0016491">
    <property type="term" value="F:oxidoreductase activity"/>
    <property type="evidence" value="ECO:0007669"/>
    <property type="project" value="UniProtKB-KW"/>
</dbReference>
<evidence type="ECO:0000256" key="2">
    <source>
        <dbReference type="ARBA" id="ARBA00023002"/>
    </source>
</evidence>
<dbReference type="Gene3D" id="3.60.130.10">
    <property type="entry name" value="Clavaminate synthase-like"/>
    <property type="match status" value="1"/>
</dbReference>
<sequence>MSPYCRVDSVAESSRARVDRLEGRALEEDGYVLVRDVADRAAAAEVVRSLGNLVPQYNGHLTHDVTYRPGNDHRAYSQSANTILAHTEAPGWDPSPAYLALYCHRQARCGGGHTDLLDIRHLVEALEPAELALMTDAELVFPGPDGGVHTTMLGSDTTGRTVLRFSYNLLTAADYDPHRDADIDDSLLPLGQAGRRLAHRVSDLFHTLRTRVLIPENALLIWDNQRMLHARSEYADRTRHLTRFWAGDRSRA</sequence>
<accession>A0A2S2BT43</accession>
<feature type="domain" description="TauD/TfdA-like" evidence="5">
    <location>
        <begin position="24"/>
        <end position="245"/>
    </location>
</feature>
<keyword evidence="4" id="KW-0045">Antibiotic biosynthesis</keyword>
<dbReference type="OrthoDB" id="581608at2"/>
<name>A0A2S2BT43_9NOCA</name>
<dbReference type="GO" id="GO:0017000">
    <property type="term" value="P:antibiotic biosynthetic process"/>
    <property type="evidence" value="ECO:0007669"/>
    <property type="project" value="UniProtKB-KW"/>
</dbReference>
<dbReference type="SUPFAM" id="SSF51197">
    <property type="entry name" value="Clavaminate synthase-like"/>
    <property type="match status" value="1"/>
</dbReference>
<dbReference type="RefSeq" id="WP_109334960.1">
    <property type="nucleotide sequence ID" value="NZ_CP021354.1"/>
</dbReference>
<evidence type="ECO:0000256" key="1">
    <source>
        <dbReference type="ARBA" id="ARBA00001954"/>
    </source>
</evidence>
<gene>
    <name evidence="6" type="ORF">CBI38_09205</name>
</gene>
<evidence type="ECO:0000313" key="6">
    <source>
        <dbReference type="EMBL" id="AWK71744.1"/>
    </source>
</evidence>